<protein>
    <submittedName>
        <fullName evidence="2">Reverse transcriptase domain-containing protein</fullName>
    </submittedName>
</protein>
<name>A0AC35FKR7_9BILA</name>
<organism evidence="1 2">
    <name type="scientific">Panagrolaimus sp. PS1159</name>
    <dbReference type="NCBI Taxonomy" id="55785"/>
    <lineage>
        <taxon>Eukaryota</taxon>
        <taxon>Metazoa</taxon>
        <taxon>Ecdysozoa</taxon>
        <taxon>Nematoda</taxon>
        <taxon>Chromadorea</taxon>
        <taxon>Rhabditida</taxon>
        <taxon>Tylenchina</taxon>
        <taxon>Panagrolaimomorpha</taxon>
        <taxon>Panagrolaimoidea</taxon>
        <taxon>Panagrolaimidae</taxon>
        <taxon>Panagrolaimus</taxon>
    </lineage>
</organism>
<proteinExistence type="predicted"/>
<evidence type="ECO:0000313" key="1">
    <source>
        <dbReference type="Proteomes" id="UP000887580"/>
    </source>
</evidence>
<sequence length="1029" mass="117573">MSVCAGYRSSGRQSPVKRTIPLFRPLCTTEKPPKLWFSSALQSLNDKTPQQQQQQHHHHKQRMAPPPPPPPPLPPRGGTDQQQQQRKSLTSRWLESKQDSDEESVASAAEYNSVASATEYNVAEQQQHQHMSTTNTISTNFGVGSCHSTKPYGDNEIIDEQTRRSLETMSVVKEEPEEETEDIGSVRLLSRRTLEDDNGIVHRSDFLKQDSDEESVASAAEYNVAEQQQQHHHMASTNTVSTNFGVGSCHSTKPYGDNEIIDEQTRRSLETMSVVKEEPEEETEDIGSVRLLSRRTLEDDNGIVHRSDFLKSNYPYESSESDEDDHPNAHLAAYGIHRLGIYEALQKVQDEKINVSGFGGKTTIFNSSLIKFVMKTDIGPKELFANSTQQIATTVPVVYGVPGKPMEVNISYKTPDVLIGMDYFMEFITSLEKAGQDVYIVNSVVGKMICKSMPQLQTNTVTSLAIESQTFDEDESNLKKFWNLEDMGIKDSENNDEEAKILEKFKKNVKFENHRYFVSWPEKENHEELPSNAGLALGRMKSMFKRLSSDPKLLDDCDKIVKDQHAREVIEIAPEIPEGHLVHYLSPQAVITPQKITTKIRMVFDASAKISKFAPCLNDCFIRGPLNMPDLSGILLRFRRGKYVLVGDIEKAFHTIYLNKESRDSVRFFWVKDISKPITNDNLIIYRFIGVPFGVISSPFILWSIIMLHLQKLEDENLRHIDENFYVDNITLLVDDETEGVNQFTKIRNHFLDASMNIREWLSNSPKINHAIPEEIRQQNTTTKILGLNWNSVADSLQIEMKQFSGTENWTKRKILKFIASTFDPLGFLSPVTVKGRVFMQKLFREKVQWDELLKDKLLNEWKKIFKDWNGIIEVARKYVEDKFPDAENVEMHSFADASPDAYCAVIYLRIKTENGIETVLVFAKVRLQPLNKKLTIPQIEVMGIWLAAKMIIYVAKQLKLESCKKYIWTDSKIAYHWIKKFPKDVFVTNRLKEVLKCNATCYFVPGILNPADLGTRGITFEQLKNAEC</sequence>
<accession>A0AC35FKR7</accession>
<evidence type="ECO:0000313" key="2">
    <source>
        <dbReference type="WBParaSite" id="PS1159_v2.g18559.t1"/>
    </source>
</evidence>
<reference evidence="2" key="1">
    <citation type="submission" date="2022-11" db="UniProtKB">
        <authorList>
            <consortium name="WormBaseParasite"/>
        </authorList>
    </citation>
    <scope>IDENTIFICATION</scope>
</reference>
<dbReference type="WBParaSite" id="PS1159_v2.g18559.t1">
    <property type="protein sequence ID" value="PS1159_v2.g18559.t1"/>
    <property type="gene ID" value="PS1159_v2.g18559"/>
</dbReference>
<dbReference type="Proteomes" id="UP000887580">
    <property type="component" value="Unplaced"/>
</dbReference>